<evidence type="ECO:0000313" key="1">
    <source>
        <dbReference type="EMBL" id="KAK0472966.1"/>
    </source>
</evidence>
<name>A0AA39NW35_9AGAR</name>
<gene>
    <name evidence="1" type="ORF">IW261DRAFT_1570336</name>
</gene>
<sequence>MSRKAMVEVKEHLHSVDYVFLDEVSMLSCANMYRISSRLSLILNNGDVLFRGMNMIFAGDFTQLPPPMGGKSASLYGLCNGMFASNKRSQEMAMGAIHFAEETGQELCVFYCDDKLSGAESTEQAAWGQGAKSPVCFISDRLRQTLWSAVPSSSNKQIPPTLSICKGQEGTVYSWTSSVMAHSKPVLDVIFVQLVNPPADMDIASLLCNVVPVVEIAINFAMTDFASQGKTQLFNLNNCRTHQAYYTALSRSATAVGTLILPALGQKNGSPIDPSKIQAGCSGCLCQEFRKLEMLDDITNPVGDAYTPPNMDQGLMWSSVWSFEMEDATHVIWAKDFITHKPFPPVEPVSTTSPTNFMTLDTVQPGAAVMDRPAPLVASTTHSRLTGLPNTTRIGSVGAASRMHKFTPMKPSEKWKGWASDTFDQRHIAPDNWSNNSCAYDTVTFVLYNTWNADQDGIGADFAELGNRWMDLSTAAFRKFTLGEYMLEEVWDYLRHSLSREYPGEFVFGANTSVEALTMRMFRSNGIFSVLDKVCGSAHATPVSSQQCCVVMLHSTAPLQWNTLQQFLDNTLLVLSCHAHCDTCDAPLCKCTTYNIAPPLLCMAIAFNDVAPGLSIRLTTSIGITEYCLAGIVYYGELHFTARYIDSDLIVWFNDGMVQH</sequence>
<dbReference type="InterPro" id="IPR027417">
    <property type="entry name" value="P-loop_NTPase"/>
</dbReference>
<evidence type="ECO:0000313" key="2">
    <source>
        <dbReference type="Proteomes" id="UP001175227"/>
    </source>
</evidence>
<dbReference type="AlphaFoldDB" id="A0AA39NW35"/>
<dbReference type="Gene3D" id="3.40.50.300">
    <property type="entry name" value="P-loop containing nucleotide triphosphate hydrolases"/>
    <property type="match status" value="1"/>
</dbReference>
<proteinExistence type="predicted"/>
<keyword evidence="2" id="KW-1185">Reference proteome</keyword>
<evidence type="ECO:0008006" key="3">
    <source>
        <dbReference type="Google" id="ProtNLM"/>
    </source>
</evidence>
<reference evidence="1" key="1">
    <citation type="submission" date="2023-06" db="EMBL/GenBank/DDBJ databases">
        <authorList>
            <consortium name="Lawrence Berkeley National Laboratory"/>
            <person name="Ahrendt S."/>
            <person name="Sahu N."/>
            <person name="Indic B."/>
            <person name="Wong-Bajracharya J."/>
            <person name="Merenyi Z."/>
            <person name="Ke H.-M."/>
            <person name="Monk M."/>
            <person name="Kocsube S."/>
            <person name="Drula E."/>
            <person name="Lipzen A."/>
            <person name="Balint B."/>
            <person name="Henrissat B."/>
            <person name="Andreopoulos B."/>
            <person name="Martin F.M."/>
            <person name="Harder C.B."/>
            <person name="Rigling D."/>
            <person name="Ford K.L."/>
            <person name="Foster G.D."/>
            <person name="Pangilinan J."/>
            <person name="Papanicolaou A."/>
            <person name="Barry K."/>
            <person name="LaButti K."/>
            <person name="Viragh M."/>
            <person name="Koriabine M."/>
            <person name="Yan M."/>
            <person name="Riley R."/>
            <person name="Champramary S."/>
            <person name="Plett K.L."/>
            <person name="Tsai I.J."/>
            <person name="Slot J."/>
            <person name="Sipos G."/>
            <person name="Plett J."/>
            <person name="Nagy L.G."/>
            <person name="Grigoriev I.V."/>
        </authorList>
    </citation>
    <scope>NUCLEOTIDE SEQUENCE</scope>
    <source>
        <strain evidence="1">ICMP 16352</strain>
    </source>
</reference>
<dbReference type="SUPFAM" id="SSF52540">
    <property type="entry name" value="P-loop containing nucleoside triphosphate hydrolases"/>
    <property type="match status" value="1"/>
</dbReference>
<comment type="caution">
    <text evidence="1">The sequence shown here is derived from an EMBL/GenBank/DDBJ whole genome shotgun (WGS) entry which is preliminary data.</text>
</comment>
<dbReference type="Proteomes" id="UP001175227">
    <property type="component" value="Unassembled WGS sequence"/>
</dbReference>
<accession>A0AA39NW35</accession>
<protein>
    <recommendedName>
        <fullName evidence="3">DNA helicase</fullName>
    </recommendedName>
</protein>
<dbReference type="EMBL" id="JAUEPR010000036">
    <property type="protein sequence ID" value="KAK0472966.1"/>
    <property type="molecule type" value="Genomic_DNA"/>
</dbReference>
<organism evidence="1 2">
    <name type="scientific">Armillaria novae-zelandiae</name>
    <dbReference type="NCBI Taxonomy" id="153914"/>
    <lineage>
        <taxon>Eukaryota</taxon>
        <taxon>Fungi</taxon>
        <taxon>Dikarya</taxon>
        <taxon>Basidiomycota</taxon>
        <taxon>Agaricomycotina</taxon>
        <taxon>Agaricomycetes</taxon>
        <taxon>Agaricomycetidae</taxon>
        <taxon>Agaricales</taxon>
        <taxon>Marasmiineae</taxon>
        <taxon>Physalacriaceae</taxon>
        <taxon>Armillaria</taxon>
    </lineage>
</organism>